<sequence>MCEIVKKVANKKEKAFVENSWGGVDQEQHNQWSFMYQPMMREEAMLLPEVSREREMSAMVSALTHVVAGDIPEELTPDDNLDGFDSTTIVDNNSITSSSSGFGGKKREREEQEEGGGVMAVEGLGPFSADVRVLEGNNPAKLIPVYEYKSNEKYREEPRRRYRGVRQRPWGKWAAEIRDPFKAARVWLGTFDTAEAAARAYDEAALRFRGNKAKLNFPENVKLISLPPPPPPPAINPTTTHFPISDSPNTLFSIPSSQVSGQYIDYTQFFPGSGNYFQSQSQQQQRRQIVLSTSAGSSGQSSSSSLTPTSYPLVFPIQTSGQNLNLGSSSASQGGGVGDFSVHAWPSDSGDYYTSTSR</sequence>
<accession>A0A0D2R5Y6</accession>
<evidence type="ECO:0000256" key="7">
    <source>
        <dbReference type="SAM" id="MobiDB-lite"/>
    </source>
</evidence>
<dbReference type="Gramene" id="KJB46738">
    <property type="protein sequence ID" value="KJB46738"/>
    <property type="gene ID" value="B456_008G100500"/>
</dbReference>
<dbReference type="eggNOG" id="ENOG502RY0Z">
    <property type="taxonomic scope" value="Eukaryota"/>
</dbReference>
<dbReference type="InterPro" id="IPR016177">
    <property type="entry name" value="DNA-bd_dom_sf"/>
</dbReference>
<keyword evidence="5" id="KW-0539">Nucleus</keyword>
<proteinExistence type="inferred from homology"/>
<dbReference type="CDD" id="cd00018">
    <property type="entry name" value="AP2"/>
    <property type="match status" value="1"/>
</dbReference>
<dbReference type="GO" id="GO:0003700">
    <property type="term" value="F:DNA-binding transcription factor activity"/>
    <property type="evidence" value="ECO:0007669"/>
    <property type="project" value="InterPro"/>
</dbReference>
<dbReference type="AlphaFoldDB" id="A0A0D2R5Y6"/>
<dbReference type="GO" id="GO:0005634">
    <property type="term" value="C:nucleus"/>
    <property type="evidence" value="ECO:0007669"/>
    <property type="project" value="UniProtKB-SubCell"/>
</dbReference>
<evidence type="ECO:0000256" key="6">
    <source>
        <dbReference type="ARBA" id="ARBA00024343"/>
    </source>
</evidence>
<evidence type="ECO:0000313" key="10">
    <source>
        <dbReference type="EMBL" id="MBA0592271.1"/>
    </source>
</evidence>
<keyword evidence="3" id="KW-0238">DNA-binding</keyword>
<dbReference type="EMBL" id="CM001747">
    <property type="protein sequence ID" value="KJB46738.1"/>
    <property type="molecule type" value="Genomic_DNA"/>
</dbReference>
<gene>
    <name evidence="9" type="ORF">B456_008G100500</name>
    <name evidence="10" type="ORF">Gorai_009255</name>
</gene>
<evidence type="ECO:0000256" key="1">
    <source>
        <dbReference type="ARBA" id="ARBA00004123"/>
    </source>
</evidence>
<dbReference type="Pfam" id="PF00847">
    <property type="entry name" value="AP2"/>
    <property type="match status" value="1"/>
</dbReference>
<evidence type="ECO:0000256" key="5">
    <source>
        <dbReference type="ARBA" id="ARBA00023242"/>
    </source>
</evidence>
<evidence type="ECO:0000256" key="4">
    <source>
        <dbReference type="ARBA" id="ARBA00023163"/>
    </source>
</evidence>
<dbReference type="InterPro" id="IPR036955">
    <property type="entry name" value="AP2/ERF_dom_sf"/>
</dbReference>
<keyword evidence="11" id="KW-1185">Reference proteome</keyword>
<dbReference type="GO" id="GO:0003677">
    <property type="term" value="F:DNA binding"/>
    <property type="evidence" value="ECO:0007669"/>
    <property type="project" value="UniProtKB-KW"/>
</dbReference>
<dbReference type="SUPFAM" id="SSF54171">
    <property type="entry name" value="DNA-binding domain"/>
    <property type="match status" value="1"/>
</dbReference>
<dbReference type="SMART" id="SM00380">
    <property type="entry name" value="AP2"/>
    <property type="match status" value="1"/>
</dbReference>
<protein>
    <recommendedName>
        <fullName evidence="8">AP2/ERF domain-containing protein</fullName>
    </recommendedName>
</protein>
<dbReference type="OMA" id="FVENSWG"/>
<dbReference type="Proteomes" id="UP000593578">
    <property type="component" value="Unassembled WGS sequence"/>
</dbReference>
<evidence type="ECO:0000259" key="8">
    <source>
        <dbReference type="PROSITE" id="PS51032"/>
    </source>
</evidence>
<dbReference type="GO" id="GO:0009873">
    <property type="term" value="P:ethylene-activated signaling pathway"/>
    <property type="evidence" value="ECO:0007669"/>
    <property type="project" value="InterPro"/>
</dbReference>
<name>A0A0D2R5Y6_GOSRA</name>
<dbReference type="KEGG" id="gra:105763653"/>
<evidence type="ECO:0000256" key="2">
    <source>
        <dbReference type="ARBA" id="ARBA00023015"/>
    </source>
</evidence>
<reference evidence="10" key="3">
    <citation type="submission" date="2020-04" db="EMBL/GenBank/DDBJ databases">
        <authorList>
            <person name="Grover C.E."/>
            <person name="Arick M.A. II"/>
            <person name="Thrash A."/>
            <person name="Conover J.L."/>
            <person name="Sanders W.S."/>
            <person name="Peterson D.G."/>
            <person name="Scheffler J.A."/>
            <person name="Scheffler B.E."/>
            <person name="Wendel J.F."/>
        </authorList>
    </citation>
    <scope>NUCLEOTIDE SEQUENCE</scope>
    <source>
        <strain evidence="10">8</strain>
        <tissue evidence="10">Leaf</tissue>
    </source>
</reference>
<keyword evidence="2" id="KW-0805">Transcription regulation</keyword>
<dbReference type="InterPro" id="IPR001471">
    <property type="entry name" value="AP2/ERF_dom"/>
</dbReference>
<reference evidence="9 11" key="1">
    <citation type="journal article" date="2012" name="Nature">
        <title>Repeated polyploidization of Gossypium genomes and the evolution of spinnable cotton fibres.</title>
        <authorList>
            <person name="Paterson A.H."/>
            <person name="Wendel J.F."/>
            <person name="Gundlach H."/>
            <person name="Guo H."/>
            <person name="Jenkins J."/>
            <person name="Jin D."/>
            <person name="Llewellyn D."/>
            <person name="Showmaker K.C."/>
            <person name="Shu S."/>
            <person name="Udall J."/>
            <person name="Yoo M.J."/>
            <person name="Byers R."/>
            <person name="Chen W."/>
            <person name="Doron-Faigenboim A."/>
            <person name="Duke M.V."/>
            <person name="Gong L."/>
            <person name="Grimwood J."/>
            <person name="Grover C."/>
            <person name="Grupp K."/>
            <person name="Hu G."/>
            <person name="Lee T.H."/>
            <person name="Li J."/>
            <person name="Lin L."/>
            <person name="Liu T."/>
            <person name="Marler B.S."/>
            <person name="Page J.T."/>
            <person name="Roberts A.W."/>
            <person name="Romanel E."/>
            <person name="Sanders W.S."/>
            <person name="Szadkowski E."/>
            <person name="Tan X."/>
            <person name="Tang H."/>
            <person name="Xu C."/>
            <person name="Wang J."/>
            <person name="Wang Z."/>
            <person name="Zhang D."/>
            <person name="Zhang L."/>
            <person name="Ashrafi H."/>
            <person name="Bedon F."/>
            <person name="Bowers J.E."/>
            <person name="Brubaker C.L."/>
            <person name="Chee P.W."/>
            <person name="Das S."/>
            <person name="Gingle A.R."/>
            <person name="Haigler C.H."/>
            <person name="Harker D."/>
            <person name="Hoffmann L.V."/>
            <person name="Hovav R."/>
            <person name="Jones D.C."/>
            <person name="Lemke C."/>
            <person name="Mansoor S."/>
            <person name="ur Rahman M."/>
            <person name="Rainville L.N."/>
            <person name="Rambani A."/>
            <person name="Reddy U.K."/>
            <person name="Rong J.K."/>
            <person name="Saranga Y."/>
            <person name="Scheffler B.E."/>
            <person name="Scheffler J.A."/>
            <person name="Stelly D.M."/>
            <person name="Triplett B.A."/>
            <person name="Van Deynze A."/>
            <person name="Vaslin M.F."/>
            <person name="Waghmare V.N."/>
            <person name="Walford S.A."/>
            <person name="Wright R.J."/>
            <person name="Zaki E.A."/>
            <person name="Zhang T."/>
            <person name="Dennis E.S."/>
            <person name="Mayer K.F."/>
            <person name="Peterson D.G."/>
            <person name="Rokhsar D.S."/>
            <person name="Wang X."/>
            <person name="Schmutz J."/>
        </authorList>
    </citation>
    <scope>NUCLEOTIDE SEQUENCE [LARGE SCALE GENOMIC DNA]</scope>
</reference>
<reference evidence="10 12" key="2">
    <citation type="journal article" date="2019" name="Genome Biol. Evol.">
        <title>Insights into the evolution of the New World diploid cottons (Gossypium, subgenus Houzingenia) based on genome sequencing.</title>
        <authorList>
            <person name="Grover C.E."/>
            <person name="Arick M.A. 2nd"/>
            <person name="Thrash A."/>
            <person name="Conover J.L."/>
            <person name="Sanders W.S."/>
            <person name="Peterson D.G."/>
            <person name="Frelichowski J.E."/>
            <person name="Scheffler J.A."/>
            <person name="Scheffler B.E."/>
            <person name="Wendel J.F."/>
        </authorList>
    </citation>
    <scope>NUCLEOTIDE SEQUENCE [LARGE SCALE GENOMIC DNA]</scope>
    <source>
        <strain evidence="10">8</strain>
        <tissue evidence="10">Leaf</tissue>
    </source>
</reference>
<organism evidence="9 11">
    <name type="scientific">Gossypium raimondii</name>
    <name type="common">Peruvian cotton</name>
    <name type="synonym">Gossypium klotzschianum subsp. raimondii</name>
    <dbReference type="NCBI Taxonomy" id="29730"/>
    <lineage>
        <taxon>Eukaryota</taxon>
        <taxon>Viridiplantae</taxon>
        <taxon>Streptophyta</taxon>
        <taxon>Embryophyta</taxon>
        <taxon>Tracheophyta</taxon>
        <taxon>Spermatophyta</taxon>
        <taxon>Magnoliopsida</taxon>
        <taxon>eudicotyledons</taxon>
        <taxon>Gunneridae</taxon>
        <taxon>Pentapetalae</taxon>
        <taxon>rosids</taxon>
        <taxon>malvids</taxon>
        <taxon>Malvales</taxon>
        <taxon>Malvaceae</taxon>
        <taxon>Malvoideae</taxon>
        <taxon>Gossypium</taxon>
    </lineage>
</organism>
<dbReference type="PANTHER" id="PTHR31190:SF445">
    <property type="entry name" value="ETHYLENE-RESPONSIVE TRANSCRIPTION FACTOR RAP2-6"/>
    <property type="match status" value="1"/>
</dbReference>
<evidence type="ECO:0000313" key="12">
    <source>
        <dbReference type="Proteomes" id="UP000593578"/>
    </source>
</evidence>
<evidence type="ECO:0000313" key="11">
    <source>
        <dbReference type="Proteomes" id="UP000032304"/>
    </source>
</evidence>
<feature type="region of interest" description="Disordered" evidence="7">
    <location>
        <begin position="325"/>
        <end position="358"/>
    </location>
</feature>
<dbReference type="PRINTS" id="PR00367">
    <property type="entry name" value="ETHRSPELEMNT"/>
</dbReference>
<comment type="similarity">
    <text evidence="6">Belongs to the AP2/ERF transcription factor family. ERF subfamily.</text>
</comment>
<keyword evidence="4" id="KW-0804">Transcription</keyword>
<dbReference type="Gene3D" id="3.30.730.10">
    <property type="entry name" value="AP2/ERF domain"/>
    <property type="match status" value="1"/>
</dbReference>
<comment type="subcellular location">
    <subcellularLocation>
        <location evidence="1">Nucleus</location>
    </subcellularLocation>
</comment>
<dbReference type="FunFam" id="3.30.730.10:FF:000001">
    <property type="entry name" value="Ethylene-responsive transcription factor 2"/>
    <property type="match status" value="1"/>
</dbReference>
<dbReference type="STRING" id="29730.A0A0D2R5Y6"/>
<dbReference type="PANTHER" id="PTHR31190">
    <property type="entry name" value="DNA-BINDING DOMAIN"/>
    <property type="match status" value="1"/>
</dbReference>
<dbReference type="OrthoDB" id="1925932at2759"/>
<dbReference type="EMBL" id="JABEZZ010000008">
    <property type="protein sequence ID" value="MBA0592271.1"/>
    <property type="molecule type" value="Genomic_DNA"/>
</dbReference>
<feature type="region of interest" description="Disordered" evidence="7">
    <location>
        <begin position="92"/>
        <end position="116"/>
    </location>
</feature>
<feature type="domain" description="AP2/ERF" evidence="8">
    <location>
        <begin position="161"/>
        <end position="218"/>
    </location>
</feature>
<dbReference type="Proteomes" id="UP000032304">
    <property type="component" value="Chromosome 8"/>
</dbReference>
<dbReference type="InterPro" id="IPR044808">
    <property type="entry name" value="ERF_plant"/>
</dbReference>
<evidence type="ECO:0000256" key="3">
    <source>
        <dbReference type="ARBA" id="ARBA00023125"/>
    </source>
</evidence>
<evidence type="ECO:0000313" key="9">
    <source>
        <dbReference type="EMBL" id="KJB46738.1"/>
    </source>
</evidence>
<dbReference type="PROSITE" id="PS51032">
    <property type="entry name" value="AP2_ERF"/>
    <property type="match status" value="1"/>
</dbReference>